<gene>
    <name evidence="8" type="ORF">PECAL_1P02500</name>
</gene>
<keyword evidence="7" id="KW-0732">Signal</keyword>
<proteinExistence type="inferred from homology"/>
<evidence type="ECO:0008006" key="10">
    <source>
        <dbReference type="Google" id="ProtNLM"/>
    </source>
</evidence>
<evidence type="ECO:0000256" key="1">
    <source>
        <dbReference type="ARBA" id="ARBA00004141"/>
    </source>
</evidence>
<feature type="transmembrane region" description="Helical" evidence="6">
    <location>
        <begin position="416"/>
        <end position="436"/>
    </location>
</feature>
<keyword evidence="4 6" id="KW-1133">Transmembrane helix</keyword>
<evidence type="ECO:0000256" key="5">
    <source>
        <dbReference type="ARBA" id="ARBA00023136"/>
    </source>
</evidence>
<evidence type="ECO:0000256" key="4">
    <source>
        <dbReference type="ARBA" id="ARBA00022989"/>
    </source>
</evidence>
<evidence type="ECO:0000313" key="9">
    <source>
        <dbReference type="Proteomes" id="UP000789595"/>
    </source>
</evidence>
<feature type="chain" id="PRO_5035149058" description="Protein DETOXIFICATION" evidence="7">
    <location>
        <begin position="18"/>
        <end position="541"/>
    </location>
</feature>
<evidence type="ECO:0000256" key="3">
    <source>
        <dbReference type="ARBA" id="ARBA00022692"/>
    </source>
</evidence>
<dbReference type="GO" id="GO:0042910">
    <property type="term" value="F:xenobiotic transmembrane transporter activity"/>
    <property type="evidence" value="ECO:0007669"/>
    <property type="project" value="InterPro"/>
</dbReference>
<evidence type="ECO:0000313" key="8">
    <source>
        <dbReference type="EMBL" id="CAH0363909.1"/>
    </source>
</evidence>
<organism evidence="8 9">
    <name type="scientific">Pelagomonas calceolata</name>
    <dbReference type="NCBI Taxonomy" id="35677"/>
    <lineage>
        <taxon>Eukaryota</taxon>
        <taxon>Sar</taxon>
        <taxon>Stramenopiles</taxon>
        <taxon>Ochrophyta</taxon>
        <taxon>Pelagophyceae</taxon>
        <taxon>Pelagomonadales</taxon>
        <taxon>Pelagomonadaceae</taxon>
        <taxon>Pelagomonas</taxon>
    </lineage>
</organism>
<feature type="transmembrane region" description="Helical" evidence="6">
    <location>
        <begin position="475"/>
        <end position="492"/>
    </location>
</feature>
<comment type="subcellular location">
    <subcellularLocation>
        <location evidence="1">Membrane</location>
        <topology evidence="1">Multi-pass membrane protein</topology>
    </subcellularLocation>
</comment>
<comment type="caution">
    <text evidence="8">The sequence shown here is derived from an EMBL/GenBank/DDBJ whole genome shotgun (WGS) entry which is preliminary data.</text>
</comment>
<keyword evidence="9" id="KW-1185">Reference proteome</keyword>
<sequence length="541" mass="55323">MRLWLAVFALQRAAAFAAPRCLSARHRRMPTAAADAPIDGERAVVREVAGMALPLLLVSLSSPLLSLIDVAVVGRHVGVLGLASLGPATSVCDLSMYVFNALSVSTTRLAAAALADGDDAGAAKNVGDGAAVAMALGITYGAAVALVPALFLGPFLPQAVDARALPLAVSYTRVRALGFPAALLTVVLQSAALARRDVRTPLKAVWLGALVNGVGDYVLVARCGAGVAGAAAATVAAQCVAAGVLLRAEARAATTLPRRLADRARSAWSFLIRCAAPALALSARLSVQLSVAATASACGTAALAAQQALSGTFQIFRPLGDALGQTMQALLPAVASNNAVSSLDSCLGLGDAAVVKTDGPQVLSTNAVAVLRAMIGGALALGLIDAALATAGPVLFPGAFTADALVAAEIRKTAPIVGACLFVHALSVSLEGVLFATNDAKSVAKLYIGNALAMGLAFSWARARGPTLSTVWGGFFLYNIVRCAQFSARLAWNQRDRGARRRRKRDVFAGWALAPKTAVPVAPVYSTSYAARKYSSVDYDV</sequence>
<dbReference type="Pfam" id="PF01554">
    <property type="entry name" value="MatE"/>
    <property type="match status" value="1"/>
</dbReference>
<feature type="transmembrane region" description="Helical" evidence="6">
    <location>
        <begin position="131"/>
        <end position="156"/>
    </location>
</feature>
<dbReference type="GO" id="GO:0015297">
    <property type="term" value="F:antiporter activity"/>
    <property type="evidence" value="ECO:0007669"/>
    <property type="project" value="InterPro"/>
</dbReference>
<dbReference type="PANTHER" id="PTHR42893:SF9">
    <property type="entry name" value="PROTEIN DETOXIFICATION 46, CHLOROPLASTIC"/>
    <property type="match status" value="1"/>
</dbReference>
<protein>
    <recommendedName>
        <fullName evidence="10">Protein DETOXIFICATION</fullName>
    </recommendedName>
</protein>
<evidence type="ECO:0000256" key="6">
    <source>
        <dbReference type="SAM" id="Phobius"/>
    </source>
</evidence>
<reference evidence="8" key="1">
    <citation type="submission" date="2021-11" db="EMBL/GenBank/DDBJ databases">
        <authorList>
            <consortium name="Genoscope - CEA"/>
            <person name="William W."/>
        </authorList>
    </citation>
    <scope>NUCLEOTIDE SEQUENCE</scope>
</reference>
<feature type="signal peptide" evidence="7">
    <location>
        <begin position="1"/>
        <end position="17"/>
    </location>
</feature>
<comment type="similarity">
    <text evidence="2">Belongs to the multi antimicrobial extrusion (MATE) (TC 2.A.66.1) family.</text>
</comment>
<keyword evidence="3 6" id="KW-0812">Transmembrane</keyword>
<evidence type="ECO:0000256" key="2">
    <source>
        <dbReference type="ARBA" id="ARBA00010199"/>
    </source>
</evidence>
<dbReference type="InterPro" id="IPR044644">
    <property type="entry name" value="DinF-like"/>
</dbReference>
<feature type="transmembrane region" description="Helical" evidence="6">
    <location>
        <begin position="176"/>
        <end position="194"/>
    </location>
</feature>
<feature type="transmembrane region" description="Helical" evidence="6">
    <location>
        <begin position="443"/>
        <end position="463"/>
    </location>
</feature>
<dbReference type="OrthoDB" id="423427at2759"/>
<dbReference type="GO" id="GO:0016020">
    <property type="term" value="C:membrane"/>
    <property type="evidence" value="ECO:0007669"/>
    <property type="project" value="UniProtKB-SubCell"/>
</dbReference>
<keyword evidence="5 6" id="KW-0472">Membrane</keyword>
<name>A0A8J2WR19_9STRA</name>
<dbReference type="EMBL" id="CAKKNE010000001">
    <property type="protein sequence ID" value="CAH0363909.1"/>
    <property type="molecule type" value="Genomic_DNA"/>
</dbReference>
<accession>A0A8J2WR19</accession>
<dbReference type="Proteomes" id="UP000789595">
    <property type="component" value="Unassembled WGS sequence"/>
</dbReference>
<evidence type="ECO:0000256" key="7">
    <source>
        <dbReference type="SAM" id="SignalP"/>
    </source>
</evidence>
<dbReference type="PANTHER" id="PTHR42893">
    <property type="entry name" value="PROTEIN DETOXIFICATION 44, CHLOROPLASTIC-RELATED"/>
    <property type="match status" value="1"/>
</dbReference>
<dbReference type="AlphaFoldDB" id="A0A8J2WR19"/>
<dbReference type="InterPro" id="IPR002528">
    <property type="entry name" value="MATE_fam"/>
</dbReference>
<feature type="transmembrane region" description="Helical" evidence="6">
    <location>
        <begin position="373"/>
        <end position="396"/>
    </location>
</feature>